<comment type="caution">
    <text evidence="2">The sequence shown here is derived from an EMBL/GenBank/DDBJ whole genome shotgun (WGS) entry which is preliminary data.</text>
</comment>
<name>A0A6L9XZB9_9MICO</name>
<dbReference type="InterPro" id="IPR051678">
    <property type="entry name" value="AGP_Transferase"/>
</dbReference>
<evidence type="ECO:0000259" key="1">
    <source>
        <dbReference type="Pfam" id="PF01636"/>
    </source>
</evidence>
<organism evidence="2 3">
    <name type="scientific">Leifsonia tongyongensis</name>
    <dbReference type="NCBI Taxonomy" id="1268043"/>
    <lineage>
        <taxon>Bacteria</taxon>
        <taxon>Bacillati</taxon>
        <taxon>Actinomycetota</taxon>
        <taxon>Actinomycetes</taxon>
        <taxon>Micrococcales</taxon>
        <taxon>Microbacteriaceae</taxon>
        <taxon>Leifsonia</taxon>
    </lineage>
</organism>
<dbReference type="GO" id="GO:0016740">
    <property type="term" value="F:transferase activity"/>
    <property type="evidence" value="ECO:0007669"/>
    <property type="project" value="UniProtKB-KW"/>
</dbReference>
<proteinExistence type="predicted"/>
<evidence type="ECO:0000313" key="2">
    <source>
        <dbReference type="EMBL" id="NEN06615.1"/>
    </source>
</evidence>
<dbReference type="PANTHER" id="PTHR21310:SF42">
    <property type="entry name" value="BIFUNCTIONAL AAC_APH"/>
    <property type="match status" value="1"/>
</dbReference>
<protein>
    <submittedName>
        <fullName evidence="2">Aminoglycoside phosphotransferase family protein</fullName>
    </submittedName>
</protein>
<gene>
    <name evidence="2" type="ORF">G3T36_12135</name>
</gene>
<keyword evidence="2" id="KW-0808">Transferase</keyword>
<dbReference type="Gene3D" id="3.90.1200.10">
    <property type="match status" value="1"/>
</dbReference>
<accession>A0A6L9XZB9</accession>
<dbReference type="CDD" id="cd05155">
    <property type="entry name" value="APH_ChoK_like_1"/>
    <property type="match status" value="1"/>
</dbReference>
<sequence length="297" mass="32147">MDTPAADIEVDEGLVRELLADQHPDLADLPLRLVANGWDNVIYRLGLDYAVRVPRRTIAAQLVEHENTWLPLIGTLVHVDIPLPVRVGLPSRIFPWQWSVTRWVDGELAADTPFDEHGTLAVELARFVRELHVAAPPEAPANPVRGVPLETRADAVASRLASGRVPNAPAIAAAWESALGTPRWEGPPLWIHGDLHPANIIVRDGGLAAVIDFGDLTAGDPATDLATAWLTFDADGRRTFIRELADDATAYDDATWSRARGWAVTMATALLANSGDAPAMRRIGLHALEQVLEEAGA</sequence>
<dbReference type="Gene3D" id="3.30.200.20">
    <property type="entry name" value="Phosphorylase Kinase, domain 1"/>
    <property type="match status" value="1"/>
</dbReference>
<reference evidence="2 3" key="1">
    <citation type="journal article" date="2014" name="J. Microbiol.">
        <title>Diaminobutyricibacter tongyongensis gen. nov., sp. nov. and Homoserinibacter gongjuensis gen. nov., sp. nov. belong to the family Microbacteriaceae.</title>
        <authorList>
            <person name="Kim S.J."/>
            <person name="Ahn J.H."/>
            <person name="Weon H.Y."/>
            <person name="Hamada M."/>
            <person name="Suzuki K."/>
            <person name="Kwon S.W."/>
        </authorList>
    </citation>
    <scope>NUCLEOTIDE SEQUENCE [LARGE SCALE GENOMIC DNA]</scope>
    <source>
        <strain evidence="2 3">NBRC 108724</strain>
    </source>
</reference>
<feature type="domain" description="Aminoglycoside phosphotransferase" evidence="1">
    <location>
        <begin position="31"/>
        <end position="262"/>
    </location>
</feature>
<dbReference type="SUPFAM" id="SSF56112">
    <property type="entry name" value="Protein kinase-like (PK-like)"/>
    <property type="match status" value="1"/>
</dbReference>
<dbReference type="AlphaFoldDB" id="A0A6L9XZB9"/>
<dbReference type="Proteomes" id="UP000474967">
    <property type="component" value="Unassembled WGS sequence"/>
</dbReference>
<dbReference type="InterPro" id="IPR002575">
    <property type="entry name" value="Aminoglycoside_PTrfase"/>
</dbReference>
<evidence type="ECO:0000313" key="3">
    <source>
        <dbReference type="Proteomes" id="UP000474967"/>
    </source>
</evidence>
<dbReference type="Pfam" id="PF01636">
    <property type="entry name" value="APH"/>
    <property type="match status" value="1"/>
</dbReference>
<keyword evidence="3" id="KW-1185">Reference proteome</keyword>
<dbReference type="EMBL" id="JAAGWY010000002">
    <property type="protein sequence ID" value="NEN06615.1"/>
    <property type="molecule type" value="Genomic_DNA"/>
</dbReference>
<dbReference type="InterPro" id="IPR011009">
    <property type="entry name" value="Kinase-like_dom_sf"/>
</dbReference>
<dbReference type="RefSeq" id="WP_163290013.1">
    <property type="nucleotide sequence ID" value="NZ_JAAGWY010000002.1"/>
</dbReference>
<dbReference type="PANTHER" id="PTHR21310">
    <property type="entry name" value="AMINOGLYCOSIDE PHOSPHOTRANSFERASE-RELATED-RELATED"/>
    <property type="match status" value="1"/>
</dbReference>